<gene>
    <name evidence="1" type="ORF">EWE74_10150</name>
</gene>
<protein>
    <submittedName>
        <fullName evidence="1">Uncharacterized protein</fullName>
    </submittedName>
</protein>
<dbReference type="Proteomes" id="UP000292855">
    <property type="component" value="Unassembled WGS sequence"/>
</dbReference>
<dbReference type="SUPFAM" id="SSF55729">
    <property type="entry name" value="Acyl-CoA N-acyltransferases (Nat)"/>
    <property type="match status" value="1"/>
</dbReference>
<dbReference type="Gene3D" id="3.40.630.30">
    <property type="match status" value="1"/>
</dbReference>
<dbReference type="EMBL" id="SGIT01000002">
    <property type="protein sequence ID" value="RZF59519.1"/>
    <property type="molecule type" value="Genomic_DNA"/>
</dbReference>
<proteinExistence type="predicted"/>
<evidence type="ECO:0000313" key="2">
    <source>
        <dbReference type="Proteomes" id="UP000292855"/>
    </source>
</evidence>
<keyword evidence="2" id="KW-1185">Reference proteome</keyword>
<organism evidence="1 2">
    <name type="scientific">Sphingobacterium corticibacterium</name>
    <dbReference type="NCBI Taxonomy" id="2484746"/>
    <lineage>
        <taxon>Bacteria</taxon>
        <taxon>Pseudomonadati</taxon>
        <taxon>Bacteroidota</taxon>
        <taxon>Sphingobacteriia</taxon>
        <taxon>Sphingobacteriales</taxon>
        <taxon>Sphingobacteriaceae</taxon>
        <taxon>Sphingobacterium</taxon>
    </lineage>
</organism>
<dbReference type="RefSeq" id="WP_130141439.1">
    <property type="nucleotide sequence ID" value="NZ_SGIT01000002.1"/>
</dbReference>
<dbReference type="OrthoDB" id="1160046at2"/>
<evidence type="ECO:0000313" key="1">
    <source>
        <dbReference type="EMBL" id="RZF59519.1"/>
    </source>
</evidence>
<accession>A0A4Q6XS09</accession>
<dbReference type="InterPro" id="IPR016181">
    <property type="entry name" value="Acyl_CoA_acyltransferase"/>
</dbReference>
<name>A0A4Q6XS09_9SPHI</name>
<dbReference type="AlphaFoldDB" id="A0A4Q6XS09"/>
<reference evidence="1 2" key="1">
    <citation type="submission" date="2019-02" db="EMBL/GenBank/DDBJ databases">
        <authorList>
            <person name="Li Y."/>
        </authorList>
    </citation>
    <scope>NUCLEOTIDE SEQUENCE [LARGE SCALE GENOMIC DNA]</scope>
    <source>
        <strain evidence="1 2">30C10-4-7</strain>
    </source>
</reference>
<sequence>MSTGTIEIKKISVDRLFDAAEFVVNQNFTRHLQTAFTTNHFELVRTVYEEEIIHYHQSSFFIAEDHFKTIIGSIRTLKWNKINQLPIEKVFGLHVVDRCDISPESTVWHIGRFATRKGAGSIELFKQLIISGISPICEASDSIVFAECDTKLLSTLSKMGIESEIIGEPLIYLGSETVPVRIDVKSLKTFYGRHTSPNRLLNIRNPVFG</sequence>
<comment type="caution">
    <text evidence="1">The sequence shown here is derived from an EMBL/GenBank/DDBJ whole genome shotgun (WGS) entry which is preliminary data.</text>
</comment>